<protein>
    <submittedName>
        <fullName evidence="1">Uncharacterized protein</fullName>
    </submittedName>
</protein>
<proteinExistence type="predicted"/>
<dbReference type="STRING" id="1382522.W6MQG3"/>
<dbReference type="AlphaFoldDB" id="W6MQG3"/>
<dbReference type="HOGENOM" id="CLU_025462_2_0_1"/>
<organism evidence="1 2">
    <name type="scientific">Kuraishia capsulata CBS 1993</name>
    <dbReference type="NCBI Taxonomy" id="1382522"/>
    <lineage>
        <taxon>Eukaryota</taxon>
        <taxon>Fungi</taxon>
        <taxon>Dikarya</taxon>
        <taxon>Ascomycota</taxon>
        <taxon>Saccharomycotina</taxon>
        <taxon>Pichiomycetes</taxon>
        <taxon>Pichiales</taxon>
        <taxon>Pichiaceae</taxon>
        <taxon>Kuraishia</taxon>
    </lineage>
</organism>
<gene>
    <name evidence="1" type="ORF">KUCA_T00004917001</name>
</gene>
<reference evidence="1" key="2">
    <citation type="submission" date="2014-02" db="EMBL/GenBank/DDBJ databases">
        <title>Complete DNA sequence of /Kuraishia capsulata/ illustrates novel genomic features among budding yeasts (/Saccharomycotina/).</title>
        <authorList>
            <person name="Morales L."/>
            <person name="Noel B."/>
            <person name="Porcel B."/>
            <person name="Marcet-Houben M."/>
            <person name="Hullo M-F."/>
            <person name="Sacerdot C."/>
            <person name="Tekaia F."/>
            <person name="Leh-Louis V."/>
            <person name="Despons L."/>
            <person name="Khanna V."/>
            <person name="Aury J-M."/>
            <person name="Barbe V."/>
            <person name="Couloux A."/>
            <person name="Labadie K."/>
            <person name="Pelletier E."/>
            <person name="Souciet J-L."/>
            <person name="Boekhout T."/>
            <person name="Gabaldon T."/>
            <person name="Wincker P."/>
            <person name="Dujon B."/>
        </authorList>
    </citation>
    <scope>NUCLEOTIDE SEQUENCE</scope>
    <source>
        <strain evidence="1">CBS 1993</strain>
    </source>
</reference>
<dbReference type="Pfam" id="PF11927">
    <property type="entry name" value="HODM_asu-like"/>
    <property type="match status" value="1"/>
</dbReference>
<dbReference type="RefSeq" id="XP_022460920.1">
    <property type="nucleotide sequence ID" value="XM_022606049.1"/>
</dbReference>
<accession>W6MQG3</accession>
<reference evidence="1" key="1">
    <citation type="submission" date="2013-12" db="EMBL/GenBank/DDBJ databases">
        <authorList>
            <person name="Genoscope - CEA"/>
        </authorList>
    </citation>
    <scope>NUCLEOTIDE SEQUENCE</scope>
    <source>
        <strain evidence="1">CBS 1993</strain>
    </source>
</reference>
<name>W6MQG3_9ASCO</name>
<dbReference type="EMBL" id="HG793130">
    <property type="protein sequence ID" value="CDK28931.1"/>
    <property type="molecule type" value="Genomic_DNA"/>
</dbReference>
<keyword evidence="2" id="KW-1185">Reference proteome</keyword>
<evidence type="ECO:0000313" key="1">
    <source>
        <dbReference type="EMBL" id="CDK28931.1"/>
    </source>
</evidence>
<dbReference type="GeneID" id="34522308"/>
<dbReference type="InterPro" id="IPR021848">
    <property type="entry name" value="HODM_asu-like"/>
</dbReference>
<dbReference type="OrthoDB" id="5043642at2759"/>
<sequence>MQSSALARPIAAIAGVVVVAKVAQVFFPDVYGQIVGWLGSREEKKPQRPLPYVGTTPVEEGFDWKKVEPEKFRTFRAAEYKMTMGLKTLDHDDWIVIDNTYLWVSNIRAKILAQHPNTVISFHESAREAVLELYDAVTKFLMQRYPMYFYPVAANDGAMKLYNEIRDEYLPLHSGHIDDPVEALKVLAVTINDDLIVLIKNPAEGDHDEYHVRAGVSLFPAGFDPSFKANKPLTTIHGPVPGYLSKLQLSMNKFFARLQAGELKYRSNWSIQTHGKLFALTENHAGEKKTLEVLDPDDLDFNKCFLRCEKQAFTHLPNSECNVMSVKTYVYPLTDIRAEGLGETLCGAIDGLPEGMALYKRALGWGPAVKKYMRYESDGAVKEIYKYQFET</sequence>
<evidence type="ECO:0000313" key="2">
    <source>
        <dbReference type="Proteomes" id="UP000019384"/>
    </source>
</evidence>
<dbReference type="Proteomes" id="UP000019384">
    <property type="component" value="Unassembled WGS sequence"/>
</dbReference>